<dbReference type="Proteomes" id="UP000698752">
    <property type="component" value="Unassembled WGS sequence"/>
</dbReference>
<evidence type="ECO:0000256" key="2">
    <source>
        <dbReference type="SAM" id="MobiDB-lite"/>
    </source>
</evidence>
<dbReference type="Gene3D" id="3.40.190.10">
    <property type="entry name" value="Periplasmic binding protein-like II"/>
    <property type="match status" value="1"/>
</dbReference>
<keyword evidence="4" id="KW-1185">Reference proteome</keyword>
<sequence length="329" mass="33871">MGGKDDGRHCLAAGAAGRAGYSPGGAGGRAADLARPPHPHADRLSAGRAHRLHRPRGGQRPTGGLGPDRRRREPGRGGIICRGGGRVARGAGRAHAVFASNSVVLNGAIHPSLPYTLPDSFAPVGSFCAAPNVFWCAANQPWRDIAGVVAAARAQPGALAYGTTGVGGTGHFGGETLCGALDISLSHVPYRGTAPLMQDVIGGRVPLLAHGMAGAVGPYQAGQIRPLAILGPRRAVELPEVPTMAELGFPVPDSGVWFGLMAPAATPPQLVARMARDLEALSKTEDARAKLATQAAVPDFAGPAAFADRIRTELATWREVALRVGIRPE</sequence>
<gene>
    <name evidence="3" type="ORF">GXW78_18255</name>
</gene>
<comment type="similarity">
    <text evidence="1">Belongs to the UPF0065 (bug) family.</text>
</comment>
<dbReference type="Gene3D" id="3.40.190.150">
    <property type="entry name" value="Bordetella uptake gene, domain 1"/>
    <property type="match status" value="1"/>
</dbReference>
<name>A0ABS5EKR9_9PROT</name>
<feature type="compositionally biased region" description="Basic residues" evidence="2">
    <location>
        <begin position="48"/>
        <end position="57"/>
    </location>
</feature>
<evidence type="ECO:0000256" key="1">
    <source>
        <dbReference type="ARBA" id="ARBA00006987"/>
    </source>
</evidence>
<comment type="caution">
    <text evidence="3">The sequence shown here is derived from an EMBL/GenBank/DDBJ whole genome shotgun (WGS) entry which is preliminary data.</text>
</comment>
<proteinExistence type="inferred from homology"/>
<evidence type="ECO:0000313" key="4">
    <source>
        <dbReference type="Proteomes" id="UP000698752"/>
    </source>
</evidence>
<dbReference type="InterPro" id="IPR042100">
    <property type="entry name" value="Bug_dom1"/>
</dbReference>
<dbReference type="PANTHER" id="PTHR42928">
    <property type="entry name" value="TRICARBOXYLATE-BINDING PROTEIN"/>
    <property type="match status" value="1"/>
</dbReference>
<dbReference type="RefSeq" id="WP_408904198.1">
    <property type="nucleotide sequence ID" value="NZ_JAAEDI010000019.1"/>
</dbReference>
<dbReference type="PANTHER" id="PTHR42928:SF5">
    <property type="entry name" value="BLR1237 PROTEIN"/>
    <property type="match status" value="1"/>
</dbReference>
<reference evidence="4" key="1">
    <citation type="journal article" date="2021" name="Syst. Appl. Microbiol.">
        <title>Roseomonas hellenica sp. nov., isolated from roots of wild-growing Alkanna tinctoria.</title>
        <authorList>
            <person name="Rat A."/>
            <person name="Naranjo H.D."/>
            <person name="Lebbe L."/>
            <person name="Cnockaert M."/>
            <person name="Krigas N."/>
            <person name="Grigoriadou K."/>
            <person name="Maloupa E."/>
            <person name="Willems A."/>
        </authorList>
    </citation>
    <scope>NUCLEOTIDE SEQUENCE [LARGE SCALE GENOMIC DNA]</scope>
    <source>
        <strain evidence="4">LMG 31159</strain>
    </source>
</reference>
<accession>A0ABS5EKR9</accession>
<dbReference type="Pfam" id="PF03401">
    <property type="entry name" value="TctC"/>
    <property type="match status" value="1"/>
</dbReference>
<evidence type="ECO:0000313" key="3">
    <source>
        <dbReference type="EMBL" id="MBR0651619.1"/>
    </source>
</evidence>
<dbReference type="InterPro" id="IPR005064">
    <property type="entry name" value="BUG"/>
</dbReference>
<organism evidence="3 4">
    <name type="scientific">Neoroseomonas terrae</name>
    <dbReference type="NCBI Taxonomy" id="424799"/>
    <lineage>
        <taxon>Bacteria</taxon>
        <taxon>Pseudomonadati</taxon>
        <taxon>Pseudomonadota</taxon>
        <taxon>Alphaproteobacteria</taxon>
        <taxon>Acetobacterales</taxon>
        <taxon>Acetobacteraceae</taxon>
        <taxon>Neoroseomonas</taxon>
    </lineage>
</organism>
<dbReference type="CDD" id="cd07012">
    <property type="entry name" value="PBP2_Bug_TTT"/>
    <property type="match status" value="1"/>
</dbReference>
<feature type="region of interest" description="Disordered" evidence="2">
    <location>
        <begin position="15"/>
        <end position="79"/>
    </location>
</feature>
<dbReference type="EMBL" id="JAAEDI010000019">
    <property type="protein sequence ID" value="MBR0651619.1"/>
    <property type="molecule type" value="Genomic_DNA"/>
</dbReference>
<protein>
    <submittedName>
        <fullName evidence="3">Tripartite tricarboxylate transporter substrate binding protein</fullName>
    </submittedName>
</protein>